<accession>A0A699RB74</accession>
<comment type="caution">
    <text evidence="4">The sequence shown here is derived from an EMBL/GenBank/DDBJ whole genome shotgun (WGS) entry which is preliminary data.</text>
</comment>
<proteinExistence type="predicted"/>
<dbReference type="Gene3D" id="4.10.60.10">
    <property type="entry name" value="Zinc finger, CCHC-type"/>
    <property type="match status" value="1"/>
</dbReference>
<organism evidence="4">
    <name type="scientific">Tanacetum cinerariifolium</name>
    <name type="common">Dalmatian daisy</name>
    <name type="synonym">Chrysanthemum cinerariifolium</name>
    <dbReference type="NCBI Taxonomy" id="118510"/>
    <lineage>
        <taxon>Eukaryota</taxon>
        <taxon>Viridiplantae</taxon>
        <taxon>Streptophyta</taxon>
        <taxon>Embryophyta</taxon>
        <taxon>Tracheophyta</taxon>
        <taxon>Spermatophyta</taxon>
        <taxon>Magnoliopsida</taxon>
        <taxon>eudicotyledons</taxon>
        <taxon>Gunneridae</taxon>
        <taxon>Pentapetalae</taxon>
        <taxon>asterids</taxon>
        <taxon>campanulids</taxon>
        <taxon>Asterales</taxon>
        <taxon>Asteraceae</taxon>
        <taxon>Asteroideae</taxon>
        <taxon>Anthemideae</taxon>
        <taxon>Anthemidinae</taxon>
        <taxon>Tanacetum</taxon>
    </lineage>
</organism>
<feature type="non-terminal residue" evidence="4">
    <location>
        <position position="177"/>
    </location>
</feature>
<protein>
    <recommendedName>
        <fullName evidence="3">CCHC-type domain-containing protein</fullName>
    </recommendedName>
</protein>
<evidence type="ECO:0000313" key="4">
    <source>
        <dbReference type="EMBL" id="GFC83105.1"/>
    </source>
</evidence>
<keyword evidence="1" id="KW-0862">Zinc</keyword>
<dbReference type="GO" id="GO:0003676">
    <property type="term" value="F:nucleic acid binding"/>
    <property type="evidence" value="ECO:0007669"/>
    <property type="project" value="InterPro"/>
</dbReference>
<dbReference type="SUPFAM" id="SSF57756">
    <property type="entry name" value="Retrovirus zinc finger-like domains"/>
    <property type="match status" value="1"/>
</dbReference>
<feature type="region of interest" description="Disordered" evidence="2">
    <location>
        <begin position="1"/>
        <end position="20"/>
    </location>
</feature>
<dbReference type="EMBL" id="BKCJ011087789">
    <property type="protein sequence ID" value="GFC83105.1"/>
    <property type="molecule type" value="Genomic_DNA"/>
</dbReference>
<name>A0A699RB74_TANCI</name>
<keyword evidence="1" id="KW-0863">Zinc-finger</keyword>
<evidence type="ECO:0000259" key="3">
    <source>
        <dbReference type="PROSITE" id="PS50158"/>
    </source>
</evidence>
<dbReference type="InterPro" id="IPR001878">
    <property type="entry name" value="Znf_CCHC"/>
</dbReference>
<dbReference type="InterPro" id="IPR036875">
    <property type="entry name" value="Znf_CCHC_sf"/>
</dbReference>
<evidence type="ECO:0000256" key="2">
    <source>
        <dbReference type="SAM" id="MobiDB-lite"/>
    </source>
</evidence>
<evidence type="ECO:0000256" key="1">
    <source>
        <dbReference type="PROSITE-ProRule" id="PRU00047"/>
    </source>
</evidence>
<reference evidence="4" key="1">
    <citation type="journal article" date="2019" name="Sci. Rep.">
        <title>Draft genome of Tanacetum cinerariifolium, the natural source of mosquito coil.</title>
        <authorList>
            <person name="Yamashiro T."/>
            <person name="Shiraishi A."/>
            <person name="Satake H."/>
            <person name="Nakayama K."/>
        </authorList>
    </citation>
    <scope>NUCLEOTIDE SEQUENCE</scope>
</reference>
<gene>
    <name evidence="4" type="ORF">Tci_855075</name>
</gene>
<sequence>MAFVSSNSSGNNNQAHYSNSVNTDSLSDSVIYSFFANQSNSPQLDSKDLQQIDADDLEEMDLKWQMAMFTMRARRFLKKTRRKVGANGSKTIGFDKTKVECYKCHKGGHFERECRAPRENMNKEPVKRNVTVKTTDAKALVAQDGIGYDWSDHVEDRPIIFALMACTSSGSSSSDYE</sequence>
<feature type="domain" description="CCHC-type" evidence="3">
    <location>
        <begin position="101"/>
        <end position="115"/>
    </location>
</feature>
<dbReference type="AlphaFoldDB" id="A0A699RB74"/>
<dbReference type="PROSITE" id="PS50158">
    <property type="entry name" value="ZF_CCHC"/>
    <property type="match status" value="1"/>
</dbReference>
<dbReference type="GO" id="GO:0008270">
    <property type="term" value="F:zinc ion binding"/>
    <property type="evidence" value="ECO:0007669"/>
    <property type="project" value="UniProtKB-KW"/>
</dbReference>
<keyword evidence="1" id="KW-0479">Metal-binding</keyword>